<dbReference type="PROSITE" id="PS51481">
    <property type="entry name" value="DHAK"/>
    <property type="match status" value="1"/>
</dbReference>
<evidence type="ECO:0000313" key="3">
    <source>
        <dbReference type="Proteomes" id="UP000190637"/>
    </source>
</evidence>
<evidence type="ECO:0000313" key="2">
    <source>
        <dbReference type="EMBL" id="SKA19300.1"/>
    </source>
</evidence>
<keyword evidence="2" id="KW-0808">Transferase</keyword>
<dbReference type="InterPro" id="IPR050861">
    <property type="entry name" value="Dihydroxyacetone_Kinase"/>
</dbReference>
<dbReference type="PANTHER" id="PTHR28629">
    <property type="entry name" value="TRIOKINASE/FMN CYCLASE"/>
    <property type="match status" value="1"/>
</dbReference>
<keyword evidence="2" id="KW-0418">Kinase</keyword>
<dbReference type="Gene3D" id="3.30.1180.20">
    <property type="entry name" value="Dihydroxyacetone kinase, domain 2"/>
    <property type="match status" value="1"/>
</dbReference>
<dbReference type="PANTHER" id="PTHR28629:SF4">
    <property type="entry name" value="TRIOKINASE_FMN CYCLASE"/>
    <property type="match status" value="1"/>
</dbReference>
<name>A0A1T4RTJ3_9ACTN</name>
<dbReference type="EMBL" id="FUWS01000007">
    <property type="protein sequence ID" value="SKA19300.1"/>
    <property type="molecule type" value="Genomic_DNA"/>
</dbReference>
<protein>
    <submittedName>
        <fullName evidence="2">Dihydroxyacetone kinase DhaK subunit</fullName>
    </submittedName>
</protein>
<dbReference type="InterPro" id="IPR004006">
    <property type="entry name" value="DhaK_dom"/>
</dbReference>
<dbReference type="FunFam" id="3.40.50.10440:FF:000001">
    <property type="entry name" value="Dihydroxyacetone kinase, DhaK subunit"/>
    <property type="match status" value="1"/>
</dbReference>
<feature type="domain" description="DhaK" evidence="1">
    <location>
        <begin position="8"/>
        <end position="332"/>
    </location>
</feature>
<accession>A0A1T4RTJ3</accession>
<dbReference type="STRING" id="1122192.SAMN02745673_02972"/>
<reference evidence="2 3" key="1">
    <citation type="submission" date="2017-02" db="EMBL/GenBank/DDBJ databases">
        <authorList>
            <person name="Peterson S.W."/>
        </authorList>
    </citation>
    <scope>NUCLEOTIDE SEQUENCE [LARGE SCALE GENOMIC DNA]</scope>
    <source>
        <strain evidence="2 3">DSM 45154</strain>
    </source>
</reference>
<keyword evidence="3" id="KW-1185">Reference proteome</keyword>
<gene>
    <name evidence="2" type="ORF">SAMN02745673_02972</name>
</gene>
<dbReference type="Pfam" id="PF02733">
    <property type="entry name" value="Dak1"/>
    <property type="match status" value="1"/>
</dbReference>
<evidence type="ECO:0000259" key="1">
    <source>
        <dbReference type="PROSITE" id="PS51481"/>
    </source>
</evidence>
<dbReference type="RefSeq" id="WP_078762266.1">
    <property type="nucleotide sequence ID" value="NZ_FUWS01000007.1"/>
</dbReference>
<proteinExistence type="predicted"/>
<dbReference type="OrthoDB" id="9806345at2"/>
<sequence>MRRQFVNDPADLVNEALEGFEAAQRGRIRWNRDPSYVVRADSGRRRGKVALVSGGGSGHEPLHVGYVGPGMLDAAVPGAVFASPTAIQIQAASRAADSGGGVVHIVKNYTGDVLNFRIAAELLEDDGIRAEAVFVDDDVASDTGDGEGPGRRGTAAVIAVEKLCGAAAERGDDLDEIVALGRRITSGARTFSVALAAGAHPGQGRPSFDLADDEIEFGVGIHGERARQRHPFAPVRDLVPEMVDRVRDPLGLGRGEHVIAIVNGLGSTHDLELYAIHRELVQVLAKEGIVIDRALVGTYLTSLDMAGCSITLIRSDDDLVDLWDAPVSTPALTW</sequence>
<dbReference type="Proteomes" id="UP000190637">
    <property type="component" value="Unassembled WGS sequence"/>
</dbReference>
<organism evidence="2 3">
    <name type="scientific">Marinactinospora thermotolerans DSM 45154</name>
    <dbReference type="NCBI Taxonomy" id="1122192"/>
    <lineage>
        <taxon>Bacteria</taxon>
        <taxon>Bacillati</taxon>
        <taxon>Actinomycetota</taxon>
        <taxon>Actinomycetes</taxon>
        <taxon>Streptosporangiales</taxon>
        <taxon>Nocardiopsidaceae</taxon>
        <taxon>Marinactinospora</taxon>
    </lineage>
</organism>
<dbReference type="AlphaFoldDB" id="A0A1T4RTJ3"/>
<dbReference type="GO" id="GO:0005829">
    <property type="term" value="C:cytosol"/>
    <property type="evidence" value="ECO:0007669"/>
    <property type="project" value="TreeGrafter"/>
</dbReference>
<dbReference type="GO" id="GO:0019563">
    <property type="term" value="P:glycerol catabolic process"/>
    <property type="evidence" value="ECO:0007669"/>
    <property type="project" value="TreeGrafter"/>
</dbReference>
<dbReference type="SUPFAM" id="SSF82549">
    <property type="entry name" value="DAK1/DegV-like"/>
    <property type="match status" value="1"/>
</dbReference>
<dbReference type="GO" id="GO:0004371">
    <property type="term" value="F:glycerone kinase activity"/>
    <property type="evidence" value="ECO:0007669"/>
    <property type="project" value="InterPro"/>
</dbReference>
<dbReference type="Gene3D" id="3.40.50.10440">
    <property type="entry name" value="Dihydroxyacetone kinase, domain 1"/>
    <property type="match status" value="1"/>
</dbReference>